<dbReference type="AlphaFoldDB" id="A0A1F6C5V2"/>
<evidence type="ECO:0000313" key="7">
    <source>
        <dbReference type="Proteomes" id="UP000178606"/>
    </source>
</evidence>
<comment type="caution">
    <text evidence="6">The sequence shown here is derived from an EMBL/GenBank/DDBJ whole genome shotgun (WGS) entry which is preliminary data.</text>
</comment>
<name>A0A1F6C5V2_HANXR</name>
<dbReference type="GO" id="GO:1904680">
    <property type="term" value="F:peptide transmembrane transporter activity"/>
    <property type="evidence" value="ECO:0007669"/>
    <property type="project" value="TreeGrafter"/>
</dbReference>
<feature type="domain" description="Solute-binding protein family 5" evidence="5">
    <location>
        <begin position="101"/>
        <end position="477"/>
    </location>
</feature>
<evidence type="ECO:0000256" key="1">
    <source>
        <dbReference type="ARBA" id="ARBA00005695"/>
    </source>
</evidence>
<protein>
    <recommendedName>
        <fullName evidence="5">Solute-binding protein family 5 domain-containing protein</fullName>
    </recommendedName>
</protein>
<dbReference type="SUPFAM" id="SSF53850">
    <property type="entry name" value="Periplasmic binding protein-like II"/>
    <property type="match status" value="1"/>
</dbReference>
<feature type="signal peptide" evidence="4">
    <location>
        <begin position="1"/>
        <end position="26"/>
    </location>
</feature>
<dbReference type="Gene3D" id="3.10.105.10">
    <property type="entry name" value="Dipeptide-binding Protein, Domain 3"/>
    <property type="match status" value="1"/>
</dbReference>
<dbReference type="InterPro" id="IPR039424">
    <property type="entry name" value="SBP_5"/>
</dbReference>
<sequence>MKSRSKLVSIAIVGLLTLTACSPVSTGTGSAEQTGASVAPPVEKTLRVAIGAEPVTWDSLATGGSASPTAGGINNLPSIGMDGMRRLLTGGERINLLAAEVPDVAKGTWKINPDNSMDMTWKIVPNAKWHDGVPVTSADFVFGVAVHSDPESQRNAGGANLQRLLASATAIDDRTFVAHWSGIAVSADDGTGLDPMPKHILESVYKAGREELTKSRHFTTEFIGTGPFKLVHREAGQGIEFERFNDYYRGPAKISHLILQFIPDPNTMVANILAGSVDVVLPQGVNVDTAYNLKQRWDQEGSGHQVLFESRDGIAQWEIMLNPQYARPVNAMTQQPVRQALLQAIDRQALVNEMTLGLSPVAYTVYHPDDPYYPYVKDLLPPQNPQYAYPYDVQKAQQLLAGAGWIKGPDGVLADQKTGDRFTYQVLTRTGSDPFKQASIVQDYWKAIGVALDIHVLTPAESADNQFISTRTGASFNTASGSAMYGGRMSSRSIPSEATRWTGNNRGHFSSPALDSVIAKLESTIDANEQRSLHRQLLAASTEPVPFLFFYYEIRPILMVKGVTGPRLVDQVSSGNVWVWDKN</sequence>
<dbReference type="PANTHER" id="PTHR30290">
    <property type="entry name" value="PERIPLASMIC BINDING COMPONENT OF ABC TRANSPORTER"/>
    <property type="match status" value="1"/>
</dbReference>
<dbReference type="PIRSF" id="PIRSF002741">
    <property type="entry name" value="MppA"/>
    <property type="match status" value="1"/>
</dbReference>
<dbReference type="Gene3D" id="3.40.190.10">
    <property type="entry name" value="Periplasmic binding protein-like II"/>
    <property type="match status" value="1"/>
</dbReference>
<dbReference type="GO" id="GO:0015833">
    <property type="term" value="P:peptide transport"/>
    <property type="evidence" value="ECO:0007669"/>
    <property type="project" value="TreeGrafter"/>
</dbReference>
<dbReference type="EMBL" id="MFKF01000401">
    <property type="protein sequence ID" value="OGG44525.1"/>
    <property type="molecule type" value="Genomic_DNA"/>
</dbReference>
<gene>
    <name evidence="6" type="ORF">A3F84_07155</name>
</gene>
<dbReference type="InterPro" id="IPR000914">
    <property type="entry name" value="SBP_5_dom"/>
</dbReference>
<evidence type="ECO:0000313" key="6">
    <source>
        <dbReference type="EMBL" id="OGG44525.1"/>
    </source>
</evidence>
<dbReference type="GO" id="GO:0042597">
    <property type="term" value="C:periplasmic space"/>
    <property type="evidence" value="ECO:0007669"/>
    <property type="project" value="UniProtKB-ARBA"/>
</dbReference>
<feature type="chain" id="PRO_5009523246" description="Solute-binding protein family 5 domain-containing protein" evidence="4">
    <location>
        <begin position="27"/>
        <end position="583"/>
    </location>
</feature>
<dbReference type="InterPro" id="IPR030678">
    <property type="entry name" value="Peptide/Ni-bd"/>
</dbReference>
<comment type="similarity">
    <text evidence="1">Belongs to the bacterial solute-binding protein 5 family.</text>
</comment>
<proteinExistence type="inferred from homology"/>
<evidence type="ECO:0000256" key="2">
    <source>
        <dbReference type="ARBA" id="ARBA00022448"/>
    </source>
</evidence>
<dbReference type="PANTHER" id="PTHR30290:SF9">
    <property type="entry name" value="OLIGOPEPTIDE-BINDING PROTEIN APPA"/>
    <property type="match status" value="1"/>
</dbReference>
<organism evidence="6 7">
    <name type="scientific">Handelsmanbacteria sp. (strain RIFCSPLOWO2_12_FULL_64_10)</name>
    <dbReference type="NCBI Taxonomy" id="1817868"/>
    <lineage>
        <taxon>Bacteria</taxon>
        <taxon>Candidatus Handelsmaniibacteriota</taxon>
    </lineage>
</organism>
<dbReference type="PROSITE" id="PS51257">
    <property type="entry name" value="PROKAR_LIPOPROTEIN"/>
    <property type="match status" value="1"/>
</dbReference>
<reference evidence="6 7" key="1">
    <citation type="journal article" date="2016" name="Nat. Commun.">
        <title>Thousands of microbial genomes shed light on interconnected biogeochemical processes in an aquifer system.</title>
        <authorList>
            <person name="Anantharaman K."/>
            <person name="Brown C.T."/>
            <person name="Hug L.A."/>
            <person name="Sharon I."/>
            <person name="Castelle C.J."/>
            <person name="Probst A.J."/>
            <person name="Thomas B.C."/>
            <person name="Singh A."/>
            <person name="Wilkins M.J."/>
            <person name="Karaoz U."/>
            <person name="Brodie E.L."/>
            <person name="Williams K.H."/>
            <person name="Hubbard S.S."/>
            <person name="Banfield J.F."/>
        </authorList>
    </citation>
    <scope>NUCLEOTIDE SEQUENCE [LARGE SCALE GENOMIC DNA]</scope>
    <source>
        <strain evidence="7">RIFCSPLOWO2_12_FULL_64_10</strain>
    </source>
</reference>
<keyword evidence="3 4" id="KW-0732">Signal</keyword>
<keyword evidence="2" id="KW-0813">Transport</keyword>
<accession>A0A1F6C5V2</accession>
<dbReference type="Proteomes" id="UP000178606">
    <property type="component" value="Unassembled WGS sequence"/>
</dbReference>
<evidence type="ECO:0000259" key="5">
    <source>
        <dbReference type="Pfam" id="PF00496"/>
    </source>
</evidence>
<evidence type="ECO:0000256" key="3">
    <source>
        <dbReference type="ARBA" id="ARBA00022729"/>
    </source>
</evidence>
<dbReference type="GO" id="GO:0043190">
    <property type="term" value="C:ATP-binding cassette (ABC) transporter complex"/>
    <property type="evidence" value="ECO:0007669"/>
    <property type="project" value="InterPro"/>
</dbReference>
<evidence type="ECO:0000256" key="4">
    <source>
        <dbReference type="SAM" id="SignalP"/>
    </source>
</evidence>
<dbReference type="Pfam" id="PF00496">
    <property type="entry name" value="SBP_bac_5"/>
    <property type="match status" value="1"/>
</dbReference>